<evidence type="ECO:0000256" key="11">
    <source>
        <dbReference type="ARBA" id="ARBA00032441"/>
    </source>
</evidence>
<keyword evidence="5" id="KW-0819">tRNA processing</keyword>
<keyword evidence="6" id="KW-0479">Metal-binding</keyword>
<comment type="subcellular location">
    <subcellularLocation>
        <location evidence="1">Cytoplasm</location>
    </subcellularLocation>
</comment>
<name>A0ABU7S7A1_9ACTN</name>
<evidence type="ECO:0000256" key="1">
    <source>
        <dbReference type="ARBA" id="ARBA00004496"/>
    </source>
</evidence>
<accession>A0ABU7S7A1</accession>
<comment type="similarity">
    <text evidence="2">Belongs to the TsaE family.</text>
</comment>
<dbReference type="RefSeq" id="WP_331206210.1">
    <property type="nucleotide sequence ID" value="NZ_JAZGQL010000002.1"/>
</dbReference>
<keyword evidence="13" id="KW-1185">Reference proteome</keyword>
<evidence type="ECO:0000313" key="12">
    <source>
        <dbReference type="EMBL" id="MEE6305842.1"/>
    </source>
</evidence>
<proteinExistence type="inferred from homology"/>
<evidence type="ECO:0000256" key="2">
    <source>
        <dbReference type="ARBA" id="ARBA00007599"/>
    </source>
</evidence>
<keyword evidence="4" id="KW-0963">Cytoplasm</keyword>
<evidence type="ECO:0000256" key="3">
    <source>
        <dbReference type="ARBA" id="ARBA00019010"/>
    </source>
</evidence>
<evidence type="ECO:0000256" key="8">
    <source>
        <dbReference type="ARBA" id="ARBA00022840"/>
    </source>
</evidence>
<evidence type="ECO:0000256" key="9">
    <source>
        <dbReference type="ARBA" id="ARBA00022842"/>
    </source>
</evidence>
<organism evidence="12 13">
    <name type="scientific">Plantactinospora veratri</name>
    <dbReference type="NCBI Taxonomy" id="1436122"/>
    <lineage>
        <taxon>Bacteria</taxon>
        <taxon>Bacillati</taxon>
        <taxon>Actinomycetota</taxon>
        <taxon>Actinomycetes</taxon>
        <taxon>Micromonosporales</taxon>
        <taxon>Micromonosporaceae</taxon>
        <taxon>Plantactinospora</taxon>
    </lineage>
</organism>
<sequence>MSDALRGTELVRELPTVPDTHEFGRRLGGLLRSGDLLVLTGPLGAGKTALVQGIAAGLGVLGEITSPTFVIARVHRPDPTRGGRVTLVHADAYRLGDAVDPRAEIDDLDLDASVDEAVTVVEWGEGMVEHLVDTHLRVVIDRRDDDTRRVELVPFGGDWADRLAKLR</sequence>
<dbReference type="NCBIfam" id="TIGR00150">
    <property type="entry name" value="T6A_YjeE"/>
    <property type="match status" value="1"/>
</dbReference>
<evidence type="ECO:0000313" key="13">
    <source>
        <dbReference type="Proteomes" id="UP001339911"/>
    </source>
</evidence>
<protein>
    <recommendedName>
        <fullName evidence="3">tRNA threonylcarbamoyladenosine biosynthesis protein TsaE</fullName>
    </recommendedName>
    <alternativeName>
        <fullName evidence="11">t(6)A37 threonylcarbamoyladenosine biosynthesis protein TsaE</fullName>
    </alternativeName>
</protein>
<dbReference type="InterPro" id="IPR003442">
    <property type="entry name" value="T6A_TsaE"/>
</dbReference>
<comment type="function">
    <text evidence="10">Required for the formation of a threonylcarbamoyl group on adenosine at position 37 (t(6)A37) in tRNAs that read codons beginning with adenine. Is involved in the transfer of the threonylcarbamoyl moiety of threonylcarbamoyl-AMP (TC-AMP) to the N6 group of A37, together with TsaD and TsaB. TsaE seems to play an indirect role in the t(6)A biosynthesis pathway, possibly in regulating the core enzymatic function of TsaD.</text>
</comment>
<evidence type="ECO:0000256" key="10">
    <source>
        <dbReference type="ARBA" id="ARBA00024908"/>
    </source>
</evidence>
<dbReference type="SUPFAM" id="SSF52540">
    <property type="entry name" value="P-loop containing nucleoside triphosphate hydrolases"/>
    <property type="match status" value="1"/>
</dbReference>
<evidence type="ECO:0000256" key="7">
    <source>
        <dbReference type="ARBA" id="ARBA00022741"/>
    </source>
</evidence>
<keyword evidence="9" id="KW-0460">Magnesium</keyword>
<evidence type="ECO:0000256" key="5">
    <source>
        <dbReference type="ARBA" id="ARBA00022694"/>
    </source>
</evidence>
<dbReference type="InterPro" id="IPR027417">
    <property type="entry name" value="P-loop_NTPase"/>
</dbReference>
<gene>
    <name evidence="12" type="primary">tsaE</name>
    <name evidence="12" type="ORF">V1634_03210</name>
</gene>
<dbReference type="Pfam" id="PF02367">
    <property type="entry name" value="TsaE"/>
    <property type="match status" value="1"/>
</dbReference>
<dbReference type="Gene3D" id="3.40.50.300">
    <property type="entry name" value="P-loop containing nucleotide triphosphate hydrolases"/>
    <property type="match status" value="1"/>
</dbReference>
<dbReference type="PANTHER" id="PTHR33540">
    <property type="entry name" value="TRNA THREONYLCARBAMOYLADENOSINE BIOSYNTHESIS PROTEIN TSAE"/>
    <property type="match status" value="1"/>
</dbReference>
<keyword evidence="7" id="KW-0547">Nucleotide-binding</keyword>
<dbReference type="PANTHER" id="PTHR33540:SF2">
    <property type="entry name" value="TRNA THREONYLCARBAMOYLADENOSINE BIOSYNTHESIS PROTEIN TSAE"/>
    <property type="match status" value="1"/>
</dbReference>
<comment type="caution">
    <text evidence="12">The sequence shown here is derived from an EMBL/GenBank/DDBJ whole genome shotgun (WGS) entry which is preliminary data.</text>
</comment>
<evidence type="ECO:0000256" key="4">
    <source>
        <dbReference type="ARBA" id="ARBA00022490"/>
    </source>
</evidence>
<evidence type="ECO:0000256" key="6">
    <source>
        <dbReference type="ARBA" id="ARBA00022723"/>
    </source>
</evidence>
<dbReference type="Proteomes" id="UP001339911">
    <property type="component" value="Unassembled WGS sequence"/>
</dbReference>
<reference evidence="12 13" key="1">
    <citation type="submission" date="2024-01" db="EMBL/GenBank/DDBJ databases">
        <title>Genome insights into Plantactinospora veratri sp. nov.</title>
        <authorList>
            <person name="Wang L."/>
        </authorList>
    </citation>
    <scope>NUCLEOTIDE SEQUENCE [LARGE SCALE GENOMIC DNA]</scope>
    <source>
        <strain evidence="12 13">NEAU-FHS4</strain>
    </source>
</reference>
<dbReference type="EMBL" id="JAZGQL010000002">
    <property type="protein sequence ID" value="MEE6305842.1"/>
    <property type="molecule type" value="Genomic_DNA"/>
</dbReference>
<keyword evidence="8" id="KW-0067">ATP-binding</keyword>